<reference evidence="1 2" key="1">
    <citation type="journal article" date="2016" name="PLoS ONE">
        <title>Sequence Assembly of Yarrowia lipolytica Strain W29/CLIB89 Shows Transposable Element Diversity.</title>
        <authorList>
            <person name="Magnan C."/>
            <person name="Yu J."/>
            <person name="Chang I."/>
            <person name="Jahn E."/>
            <person name="Kanomata Y."/>
            <person name="Wu J."/>
            <person name="Zeller M."/>
            <person name="Oakes M."/>
            <person name="Baldi P."/>
            <person name="Sandmeyer S."/>
        </authorList>
    </citation>
    <scope>NUCLEOTIDE SEQUENCE [LARGE SCALE GENOMIC DNA]</scope>
    <source>
        <strain evidence="2">CLIB89(W29)</strain>
    </source>
</reference>
<evidence type="ECO:0000313" key="1">
    <source>
        <dbReference type="EMBL" id="AOW05883.1"/>
    </source>
</evidence>
<accession>A0A1D8NJT3</accession>
<dbReference type="RefSeq" id="XP_068139216.1">
    <property type="nucleotide sequence ID" value="XM_068283115.1"/>
</dbReference>
<dbReference type="Proteomes" id="UP000182444">
    <property type="component" value="Chromosome 1E"/>
</dbReference>
<dbReference type="AlphaFoldDB" id="A0A1D8NJT3"/>
<organism evidence="1 2">
    <name type="scientific">Yarrowia lipolytica</name>
    <name type="common">Candida lipolytica</name>
    <dbReference type="NCBI Taxonomy" id="4952"/>
    <lineage>
        <taxon>Eukaryota</taxon>
        <taxon>Fungi</taxon>
        <taxon>Dikarya</taxon>
        <taxon>Ascomycota</taxon>
        <taxon>Saccharomycotina</taxon>
        <taxon>Dipodascomycetes</taxon>
        <taxon>Dipodascales</taxon>
        <taxon>Dipodascales incertae sedis</taxon>
        <taxon>Yarrowia</taxon>
    </lineage>
</organism>
<evidence type="ECO:0000313" key="2">
    <source>
        <dbReference type="Proteomes" id="UP000182444"/>
    </source>
</evidence>
<proteinExistence type="predicted"/>
<sequence>MDLVDGVHWGYLHEKGCHYTELCSTTSRMEGEGKRIYRGGLIDNVAYALKNKRARLCFLTPPCPSRNAKSYHIHSCITFEIFLMSSFFPRSS</sequence>
<protein>
    <submittedName>
        <fullName evidence="1">Uncharacterized protein</fullName>
    </submittedName>
</protein>
<dbReference type="GeneID" id="94583716"/>
<name>A0A1D8NJT3_YARLL</name>
<dbReference type="EMBL" id="CP017557">
    <property type="protein sequence ID" value="AOW05883.1"/>
    <property type="molecule type" value="Genomic_DNA"/>
</dbReference>
<gene>
    <name evidence="1" type="ORF">YALI1_E28439g</name>
</gene>
<dbReference type="VEuPathDB" id="FungiDB:YALI1_E28439g"/>